<dbReference type="InterPro" id="IPR028883">
    <property type="entry name" value="tRNA_aden_deaminase"/>
</dbReference>
<dbReference type="CDD" id="cd01285">
    <property type="entry name" value="nucleoside_deaminase"/>
    <property type="match status" value="1"/>
</dbReference>
<feature type="binding site" evidence="6">
    <location>
        <position position="80"/>
    </location>
    <ligand>
        <name>Zn(2+)</name>
        <dbReference type="ChEBI" id="CHEBI:29105"/>
        <note>catalytic</note>
    </ligand>
</feature>
<sequence length="157" mass="16742">MERAYVQAALAAENGEVPVGAVIISPDGEILAEAANAPISTNDPTAHAEILALRLAAEKIQNYRLTDCIAAVTLEPCIMCLGAFIHARIGGLVFGADDPKSGAVVSCLDGANLDFVNHHFPVMRGVMAEECSEQLRAFFKARRKKKKAEQNPSPLAE</sequence>
<dbReference type="SUPFAM" id="SSF53927">
    <property type="entry name" value="Cytidine deaminase-like"/>
    <property type="match status" value="1"/>
</dbReference>
<keyword evidence="2 6" id="KW-0479">Metal-binding</keyword>
<comment type="similarity">
    <text evidence="6">Belongs to the cytidine and deoxycytidylate deaminase family.</text>
</comment>
<evidence type="ECO:0000256" key="2">
    <source>
        <dbReference type="ARBA" id="ARBA00022723"/>
    </source>
</evidence>
<dbReference type="PROSITE" id="PS51747">
    <property type="entry name" value="CYT_DCMP_DEAMINASES_2"/>
    <property type="match status" value="1"/>
</dbReference>
<evidence type="ECO:0000256" key="6">
    <source>
        <dbReference type="HAMAP-Rule" id="MF_00972"/>
    </source>
</evidence>
<reference evidence="8 9" key="1">
    <citation type="submission" date="2017-02" db="EMBL/GenBank/DDBJ databases">
        <authorList>
            <person name="Peterson S.W."/>
        </authorList>
    </citation>
    <scope>NUCLEOTIDE SEQUENCE [LARGE SCALE GENOMIC DNA]</scope>
    <source>
        <strain evidence="8 9">DSM 18034</strain>
    </source>
</reference>
<feature type="active site" description="Proton donor" evidence="6">
    <location>
        <position position="49"/>
    </location>
</feature>
<evidence type="ECO:0000256" key="3">
    <source>
        <dbReference type="ARBA" id="ARBA00022801"/>
    </source>
</evidence>
<dbReference type="AlphaFoldDB" id="A0A1T4W5H3"/>
<comment type="function">
    <text evidence="6">Catalyzes the deamination of adenosine to inosine at the wobble position 34 of tRNA(Arg2).</text>
</comment>
<organism evidence="8 9">
    <name type="scientific">Desulfobaculum bizertense DSM 18034</name>
    <dbReference type="NCBI Taxonomy" id="1121442"/>
    <lineage>
        <taxon>Bacteria</taxon>
        <taxon>Pseudomonadati</taxon>
        <taxon>Thermodesulfobacteriota</taxon>
        <taxon>Desulfovibrionia</taxon>
        <taxon>Desulfovibrionales</taxon>
        <taxon>Desulfovibrionaceae</taxon>
        <taxon>Desulfobaculum</taxon>
    </lineage>
</organism>
<feature type="domain" description="CMP/dCMP-type deaminase" evidence="7">
    <location>
        <begin position="1"/>
        <end position="105"/>
    </location>
</feature>
<evidence type="ECO:0000313" key="8">
    <source>
        <dbReference type="EMBL" id="SKA71951.1"/>
    </source>
</evidence>
<dbReference type="Gene3D" id="3.40.140.10">
    <property type="entry name" value="Cytidine Deaminase, domain 2"/>
    <property type="match status" value="1"/>
</dbReference>
<dbReference type="NCBIfam" id="NF008113">
    <property type="entry name" value="PRK10860.1"/>
    <property type="match status" value="1"/>
</dbReference>
<dbReference type="PANTHER" id="PTHR11079:SF202">
    <property type="entry name" value="TRNA-SPECIFIC ADENOSINE DEAMINASE"/>
    <property type="match status" value="1"/>
</dbReference>
<dbReference type="EC" id="3.5.4.33" evidence="6"/>
<keyword evidence="9" id="KW-1185">Reference proteome</keyword>
<evidence type="ECO:0000259" key="7">
    <source>
        <dbReference type="PROSITE" id="PS51747"/>
    </source>
</evidence>
<dbReference type="GO" id="GO:0008270">
    <property type="term" value="F:zinc ion binding"/>
    <property type="evidence" value="ECO:0007669"/>
    <property type="project" value="UniProtKB-UniRule"/>
</dbReference>
<comment type="cofactor">
    <cofactor evidence="6">
        <name>Zn(2+)</name>
        <dbReference type="ChEBI" id="CHEBI:29105"/>
    </cofactor>
    <text evidence="6">Binds 1 zinc ion per subunit.</text>
</comment>
<dbReference type="EMBL" id="FUYA01000004">
    <property type="protein sequence ID" value="SKA71951.1"/>
    <property type="molecule type" value="Genomic_DNA"/>
</dbReference>
<dbReference type="InterPro" id="IPR058535">
    <property type="entry name" value="MafB19-deam"/>
</dbReference>
<name>A0A1T4W5H3_9BACT</name>
<accession>A0A1T4W5H3</accession>
<gene>
    <name evidence="6" type="primary">tadA</name>
    <name evidence="8" type="ORF">SAMN02745702_01583</name>
</gene>
<feature type="binding site" evidence="6">
    <location>
        <position position="47"/>
    </location>
    <ligand>
        <name>Zn(2+)</name>
        <dbReference type="ChEBI" id="CHEBI:29105"/>
        <note>catalytic</note>
    </ligand>
</feature>
<keyword evidence="1 6" id="KW-0819">tRNA processing</keyword>
<dbReference type="Pfam" id="PF14437">
    <property type="entry name" value="MafB19-deam"/>
    <property type="match status" value="1"/>
</dbReference>
<evidence type="ECO:0000313" key="9">
    <source>
        <dbReference type="Proteomes" id="UP000189733"/>
    </source>
</evidence>
<keyword evidence="4 6" id="KW-0862">Zinc</keyword>
<dbReference type="GO" id="GO:0002100">
    <property type="term" value="P:tRNA wobble adenosine to inosine editing"/>
    <property type="evidence" value="ECO:0007669"/>
    <property type="project" value="UniProtKB-UniRule"/>
</dbReference>
<comment type="catalytic activity">
    <reaction evidence="5 6">
        <text>adenosine(34) in tRNA + H2O + H(+) = inosine(34) in tRNA + NH4(+)</text>
        <dbReference type="Rhea" id="RHEA:43168"/>
        <dbReference type="Rhea" id="RHEA-COMP:10373"/>
        <dbReference type="Rhea" id="RHEA-COMP:10374"/>
        <dbReference type="ChEBI" id="CHEBI:15377"/>
        <dbReference type="ChEBI" id="CHEBI:15378"/>
        <dbReference type="ChEBI" id="CHEBI:28938"/>
        <dbReference type="ChEBI" id="CHEBI:74411"/>
        <dbReference type="ChEBI" id="CHEBI:82852"/>
        <dbReference type="EC" id="3.5.4.33"/>
    </reaction>
</comment>
<evidence type="ECO:0000256" key="1">
    <source>
        <dbReference type="ARBA" id="ARBA00022694"/>
    </source>
</evidence>
<dbReference type="GO" id="GO:0052717">
    <property type="term" value="F:tRNA-specific adenosine-34 deaminase activity"/>
    <property type="evidence" value="ECO:0007669"/>
    <property type="project" value="UniProtKB-UniRule"/>
</dbReference>
<dbReference type="Proteomes" id="UP000189733">
    <property type="component" value="Unassembled WGS sequence"/>
</dbReference>
<dbReference type="STRING" id="1121442.SAMN02745702_01583"/>
<dbReference type="InterPro" id="IPR002125">
    <property type="entry name" value="CMP_dCMP_dom"/>
</dbReference>
<dbReference type="InterPro" id="IPR016193">
    <property type="entry name" value="Cytidine_deaminase-like"/>
</dbReference>
<feature type="binding site" evidence="6">
    <location>
        <position position="77"/>
    </location>
    <ligand>
        <name>Zn(2+)</name>
        <dbReference type="ChEBI" id="CHEBI:29105"/>
        <note>catalytic</note>
    </ligand>
</feature>
<dbReference type="HAMAP" id="MF_00972">
    <property type="entry name" value="tRNA_aden_deaminase"/>
    <property type="match status" value="1"/>
</dbReference>
<comment type="subunit">
    <text evidence="6">Homodimer.</text>
</comment>
<protein>
    <recommendedName>
        <fullName evidence="6">tRNA-specific adenosine deaminase</fullName>
        <ecNumber evidence="6">3.5.4.33</ecNumber>
    </recommendedName>
</protein>
<evidence type="ECO:0000256" key="4">
    <source>
        <dbReference type="ARBA" id="ARBA00022833"/>
    </source>
</evidence>
<evidence type="ECO:0000256" key="5">
    <source>
        <dbReference type="ARBA" id="ARBA00048045"/>
    </source>
</evidence>
<dbReference type="PANTHER" id="PTHR11079">
    <property type="entry name" value="CYTOSINE DEAMINASE FAMILY MEMBER"/>
    <property type="match status" value="1"/>
</dbReference>
<proteinExistence type="inferred from homology"/>
<keyword evidence="3 6" id="KW-0378">Hydrolase</keyword>